<sequence length="83" mass="9081">MSERRGQSLSVYLPGSAHPSFYGGSKVFATVPRSHDQFEYSPAASEEDINGEACWARSQDVLRVGCSVRPKDGSEKSKNNQDS</sequence>
<comment type="caution">
    <text evidence="1">The sequence shown here is derived from an EMBL/GenBank/DDBJ whole genome shotgun (WGS) entry which is preliminary data.</text>
</comment>
<keyword evidence="2" id="KW-1185">Reference proteome</keyword>
<dbReference type="AlphaFoldDB" id="A0A9P3UUM6"/>
<evidence type="ECO:0000313" key="2">
    <source>
        <dbReference type="Proteomes" id="UP001063166"/>
    </source>
</evidence>
<gene>
    <name evidence="1" type="ORF">LshimejAT787_1302020</name>
</gene>
<protein>
    <submittedName>
        <fullName evidence="1">Uncharacterized protein</fullName>
    </submittedName>
</protein>
<dbReference type="Proteomes" id="UP001063166">
    <property type="component" value="Unassembled WGS sequence"/>
</dbReference>
<dbReference type="EMBL" id="BRPK01000013">
    <property type="protein sequence ID" value="GLB43301.1"/>
    <property type="molecule type" value="Genomic_DNA"/>
</dbReference>
<reference evidence="1" key="1">
    <citation type="submission" date="2022-07" db="EMBL/GenBank/DDBJ databases">
        <title>The genome of Lyophyllum shimeji provides insight into the initial evolution of ectomycorrhizal fungal genome.</title>
        <authorList>
            <person name="Kobayashi Y."/>
            <person name="Shibata T."/>
            <person name="Hirakawa H."/>
            <person name="Shigenobu S."/>
            <person name="Nishiyama T."/>
            <person name="Yamada A."/>
            <person name="Hasebe M."/>
            <person name="Kawaguchi M."/>
        </authorList>
    </citation>
    <scope>NUCLEOTIDE SEQUENCE</scope>
    <source>
        <strain evidence="1">AT787</strain>
    </source>
</reference>
<accession>A0A9P3UUM6</accession>
<proteinExistence type="predicted"/>
<evidence type="ECO:0000313" key="1">
    <source>
        <dbReference type="EMBL" id="GLB43301.1"/>
    </source>
</evidence>
<organism evidence="1 2">
    <name type="scientific">Lyophyllum shimeji</name>
    <name type="common">Hon-shimeji</name>
    <name type="synonym">Tricholoma shimeji</name>
    <dbReference type="NCBI Taxonomy" id="47721"/>
    <lineage>
        <taxon>Eukaryota</taxon>
        <taxon>Fungi</taxon>
        <taxon>Dikarya</taxon>
        <taxon>Basidiomycota</taxon>
        <taxon>Agaricomycotina</taxon>
        <taxon>Agaricomycetes</taxon>
        <taxon>Agaricomycetidae</taxon>
        <taxon>Agaricales</taxon>
        <taxon>Tricholomatineae</taxon>
        <taxon>Lyophyllaceae</taxon>
        <taxon>Lyophyllum</taxon>
    </lineage>
</organism>
<name>A0A9P3UUM6_LYOSH</name>